<comment type="caution">
    <text evidence="5">The sequence shown here is derived from an EMBL/GenBank/DDBJ whole genome shotgun (WGS) entry which is preliminary data.</text>
</comment>
<dbReference type="Pfam" id="PF13458">
    <property type="entry name" value="Peripla_BP_6"/>
    <property type="match status" value="1"/>
</dbReference>
<dbReference type="Gene3D" id="3.40.50.2300">
    <property type="match status" value="2"/>
</dbReference>
<name>A0A0G0QPF1_9BACT</name>
<evidence type="ECO:0000256" key="3">
    <source>
        <dbReference type="SAM" id="Phobius"/>
    </source>
</evidence>
<feature type="transmembrane region" description="Helical" evidence="3">
    <location>
        <begin position="7"/>
        <end position="24"/>
    </location>
</feature>
<dbReference type="SUPFAM" id="SSF53822">
    <property type="entry name" value="Periplasmic binding protein-like I"/>
    <property type="match status" value="1"/>
</dbReference>
<evidence type="ECO:0000313" key="5">
    <source>
        <dbReference type="EMBL" id="KKR12275.1"/>
    </source>
</evidence>
<evidence type="ECO:0000259" key="4">
    <source>
        <dbReference type="Pfam" id="PF13458"/>
    </source>
</evidence>
<reference evidence="5 6" key="1">
    <citation type="journal article" date="2015" name="Nature">
        <title>rRNA introns, odd ribosomes, and small enigmatic genomes across a large radiation of phyla.</title>
        <authorList>
            <person name="Brown C.T."/>
            <person name="Hug L.A."/>
            <person name="Thomas B.C."/>
            <person name="Sharon I."/>
            <person name="Castelle C.J."/>
            <person name="Singh A."/>
            <person name="Wilkins M.J."/>
            <person name="Williams K.H."/>
            <person name="Banfield J.F."/>
        </authorList>
    </citation>
    <scope>NUCLEOTIDE SEQUENCE [LARGE SCALE GENOMIC DNA]</scope>
</reference>
<gene>
    <name evidence="5" type="ORF">UT41_C0002G0049</name>
</gene>
<evidence type="ECO:0000256" key="1">
    <source>
        <dbReference type="ARBA" id="ARBA00010062"/>
    </source>
</evidence>
<keyword evidence="3" id="KW-1133">Transmembrane helix</keyword>
<dbReference type="STRING" id="1619013.UT41_C0002G0049"/>
<feature type="domain" description="Leucine-binding protein" evidence="4">
    <location>
        <begin position="39"/>
        <end position="361"/>
    </location>
</feature>
<dbReference type="PANTHER" id="PTHR30483:SF6">
    <property type="entry name" value="PERIPLASMIC BINDING PROTEIN OF ABC TRANSPORTER FOR NATURAL AMINO ACIDS"/>
    <property type="match status" value="1"/>
</dbReference>
<comment type="similarity">
    <text evidence="1">Belongs to the leucine-binding protein family.</text>
</comment>
<dbReference type="CDD" id="cd06268">
    <property type="entry name" value="PBP1_ABC_transporter_LIVBP-like"/>
    <property type="match status" value="1"/>
</dbReference>
<evidence type="ECO:0000313" key="6">
    <source>
        <dbReference type="Proteomes" id="UP000034665"/>
    </source>
</evidence>
<dbReference type="InterPro" id="IPR051010">
    <property type="entry name" value="BCAA_transport"/>
</dbReference>
<proteinExistence type="inferred from homology"/>
<dbReference type="Proteomes" id="UP000034665">
    <property type="component" value="Unassembled WGS sequence"/>
</dbReference>
<keyword evidence="3" id="KW-0472">Membrane</keyword>
<dbReference type="InterPro" id="IPR028081">
    <property type="entry name" value="Leu-bd"/>
</dbReference>
<evidence type="ECO:0000256" key="2">
    <source>
        <dbReference type="ARBA" id="ARBA00022729"/>
    </source>
</evidence>
<sequence length="362" mass="38930">MNNKKLVIALMAIVVIGISGTYFLKGSNTTTENEAGEVINIGAILSLTSYGASDGESIKNGLELARKDLIKKDIIVNIDYFDDGTDPKQVVSGVQYMKSKNIDIVFGPIWSYLGDAALAVVGGSNITLLAPSLTSEVVQQDSSQIVFGQAKNAEKLPATTAWMQENNIKKPAIIVNQIAWGSVHATMFTEAVKNAGGVGVLNEEIGFGKEKETLPALIVKAKSLGADAILWAGSNDGEVIIVSEMQKLGMKVPLFADEGVMTAFNSGLISRDITVPVYTWNKAMHPEFVAKFKAEYNKEPDHYADAAYDMVIAAAKTVSKNGTGNLKTNLNSLNYTGYAGTYQFDEKGDIKGGEWRVVKVTK</sequence>
<keyword evidence="2" id="KW-0732">Signal</keyword>
<dbReference type="AlphaFoldDB" id="A0A0G0QPF1"/>
<keyword evidence="3" id="KW-0812">Transmembrane</keyword>
<dbReference type="PANTHER" id="PTHR30483">
    <property type="entry name" value="LEUCINE-SPECIFIC-BINDING PROTEIN"/>
    <property type="match status" value="1"/>
</dbReference>
<protein>
    <recommendedName>
        <fullName evidence="4">Leucine-binding protein domain-containing protein</fullName>
    </recommendedName>
</protein>
<accession>A0A0G0QPF1</accession>
<dbReference type="InterPro" id="IPR028082">
    <property type="entry name" value="Peripla_BP_I"/>
</dbReference>
<organism evidence="5 6">
    <name type="scientific">Candidatus Wolfebacteria bacterium GW2011_GWC2_39_22</name>
    <dbReference type="NCBI Taxonomy" id="1619013"/>
    <lineage>
        <taxon>Bacteria</taxon>
        <taxon>Candidatus Wolfeibacteriota</taxon>
    </lineage>
</organism>
<dbReference type="EMBL" id="LBWR01000002">
    <property type="protein sequence ID" value="KKR12275.1"/>
    <property type="molecule type" value="Genomic_DNA"/>
</dbReference>